<reference evidence="1" key="1">
    <citation type="submission" date="2014-09" db="EMBL/GenBank/DDBJ databases">
        <authorList>
            <person name="Magalhaes I.L.F."/>
            <person name="Oliveira U."/>
            <person name="Santos F.R."/>
            <person name="Vidigal T.H.D.A."/>
            <person name="Brescovit A.D."/>
            <person name="Santos A.J."/>
        </authorList>
    </citation>
    <scope>NUCLEOTIDE SEQUENCE</scope>
    <source>
        <tissue evidence="1">Shoot tissue taken approximately 20 cm above the soil surface</tissue>
    </source>
</reference>
<dbReference type="EMBL" id="GBRH01226493">
    <property type="protein sequence ID" value="JAD71402.1"/>
    <property type="molecule type" value="Transcribed_RNA"/>
</dbReference>
<sequence>MRHLGANFFSQFKNKNLIKFLRGSVVRTNRGSSMLYGRS</sequence>
<reference evidence="1" key="2">
    <citation type="journal article" date="2015" name="Data Brief">
        <title>Shoot transcriptome of the giant reed, Arundo donax.</title>
        <authorList>
            <person name="Barrero R.A."/>
            <person name="Guerrero F.D."/>
            <person name="Moolhuijzen P."/>
            <person name="Goolsby J.A."/>
            <person name="Tidwell J."/>
            <person name="Bellgard S.E."/>
            <person name="Bellgard M.I."/>
        </authorList>
    </citation>
    <scope>NUCLEOTIDE SEQUENCE</scope>
    <source>
        <tissue evidence="1">Shoot tissue taken approximately 20 cm above the soil surface</tissue>
    </source>
</reference>
<accession>A0A0A9CIP2</accession>
<proteinExistence type="predicted"/>
<organism evidence="1">
    <name type="scientific">Arundo donax</name>
    <name type="common">Giant reed</name>
    <name type="synonym">Donax arundinaceus</name>
    <dbReference type="NCBI Taxonomy" id="35708"/>
    <lineage>
        <taxon>Eukaryota</taxon>
        <taxon>Viridiplantae</taxon>
        <taxon>Streptophyta</taxon>
        <taxon>Embryophyta</taxon>
        <taxon>Tracheophyta</taxon>
        <taxon>Spermatophyta</taxon>
        <taxon>Magnoliopsida</taxon>
        <taxon>Liliopsida</taxon>
        <taxon>Poales</taxon>
        <taxon>Poaceae</taxon>
        <taxon>PACMAD clade</taxon>
        <taxon>Arundinoideae</taxon>
        <taxon>Arundineae</taxon>
        <taxon>Arundo</taxon>
    </lineage>
</organism>
<dbReference type="AlphaFoldDB" id="A0A0A9CIP2"/>
<protein>
    <submittedName>
        <fullName evidence="1">Uncharacterized protein</fullName>
    </submittedName>
</protein>
<name>A0A0A9CIP2_ARUDO</name>
<evidence type="ECO:0000313" key="1">
    <source>
        <dbReference type="EMBL" id="JAD71402.1"/>
    </source>
</evidence>